<accession>A0AAU8KXK4</accession>
<proteinExistence type="predicted"/>
<dbReference type="EMBL" id="PP885733">
    <property type="protein sequence ID" value="XCN28251.1"/>
    <property type="molecule type" value="Genomic_DNA"/>
</dbReference>
<reference evidence="1" key="1">
    <citation type="submission" date="2024-06" db="EMBL/GenBank/DDBJ databases">
        <authorList>
            <person name="Gannavaram S."/>
            <person name="Nemani S."/>
            <person name="Datta M."/>
            <person name="Picchiottino A."/>
            <person name="Mereddy A."/>
            <person name="Gannavaram N."/>
            <person name="Honeycutt C."/>
            <person name="Tran D."/>
            <person name="Choi K."/>
            <person name="Srinivasan K."/>
            <person name="Johnson A."/>
        </authorList>
    </citation>
    <scope>NUCLEOTIDE SEQUENCE</scope>
</reference>
<sequence>MQKLYPIANRNTRHLFIDPLLSRPTFVAGEGYVSGEMTSFIKVGKVPNLVELCRPEGERFSITEEANIDTMAVTEIIFGAFNYNEEWTVCHVKGLNVKLDKFDPARSFLKGHISVPLGDIYDPINQDENVLFIEDQPLLVEIDILYERATRAFTLCAGKNTGFDTGKPQLLGVKLNLDWLDSKIVK</sequence>
<protein>
    <submittedName>
        <fullName evidence="1">Uncharacterized protein</fullName>
    </submittedName>
</protein>
<name>A0AAU8KXK4_9CAUD</name>
<evidence type="ECO:0000313" key="1">
    <source>
        <dbReference type="EMBL" id="XCN28251.1"/>
    </source>
</evidence>
<organism evidence="1">
    <name type="scientific">Pantoea phage Survivor</name>
    <dbReference type="NCBI Taxonomy" id="3232176"/>
    <lineage>
        <taxon>Viruses</taxon>
        <taxon>Duplodnaviria</taxon>
        <taxon>Heunggongvirae</taxon>
        <taxon>Uroviricota</taxon>
        <taxon>Caudoviricetes</taxon>
    </lineage>
</organism>